<keyword evidence="1" id="KW-0472">Membrane</keyword>
<keyword evidence="1" id="KW-0812">Transmembrane</keyword>
<accession>A0A0C2NPN8</accession>
<accession>A0A0C2NQ77</accession>
<keyword evidence="1" id="KW-1133">Transmembrane helix</keyword>
<feature type="transmembrane region" description="Helical" evidence="1">
    <location>
        <begin position="128"/>
        <end position="153"/>
    </location>
</feature>
<keyword evidence="3" id="KW-1185">Reference proteome</keyword>
<evidence type="ECO:0000313" key="2">
    <source>
        <dbReference type="EMBL" id="KII76332.1"/>
    </source>
</evidence>
<evidence type="ECO:0000313" key="3">
    <source>
        <dbReference type="Proteomes" id="UP000031672"/>
    </source>
</evidence>
<feature type="transmembrane region" description="Helical" evidence="1">
    <location>
        <begin position="97"/>
        <end position="116"/>
    </location>
</feature>
<dbReference type="Pfam" id="PF11391">
    <property type="entry name" value="DUF2798"/>
    <property type="match status" value="2"/>
</dbReference>
<proteinExistence type="predicted"/>
<protein>
    <recommendedName>
        <fullName evidence="4">DUF2798 domain-containing protein</fullName>
    </recommendedName>
</protein>
<comment type="caution">
    <text evidence="2">The sequence shown here is derived from an EMBL/GenBank/DDBJ whole genome shotgun (WGS) entry which is preliminary data.</text>
</comment>
<dbReference type="OrthoDB" id="7871259at2"/>
<sequence>MNTQTMRSESTIDENKTPIIQKIVVLLGMITLMGGTLTGVMTYGNVGYSESFWLDWLTSFLTAAVTVIPLGFALTVLLTKGAEKWLPNMAEGPRNALVGIAMAGIMESGMAFTTTLNNIGLENHSAFFTAWLNSLLGALPVALVLMITVSMTIKPKVEQFLKS</sequence>
<evidence type="ECO:0008006" key="4">
    <source>
        <dbReference type="Google" id="ProtNLM"/>
    </source>
</evidence>
<feature type="transmembrane region" description="Helical" evidence="1">
    <location>
        <begin position="23"/>
        <end position="44"/>
    </location>
</feature>
<reference evidence="2 3" key="1">
    <citation type="submission" date="2014-11" db="EMBL/GenBank/DDBJ databases">
        <title>Draft Genome Sequence of Vibrio piscirenalis strains CECT 8603T and CECT 8604, two marine Gammaproteobacterium isolated from cultured gilthead sea bream (Sparus aurata).</title>
        <authorList>
            <person name="Arahal D.R."/>
            <person name="Rodrigo-Torres L."/>
            <person name="Lucena T."/>
            <person name="Pujalte M.J."/>
        </authorList>
    </citation>
    <scope>NUCLEOTIDE SEQUENCE [LARGE SCALE GENOMIC DNA]</scope>
    <source>
        <strain evidence="2 3">DCR 1-4-2</strain>
    </source>
</reference>
<dbReference type="AlphaFoldDB" id="A0A0C2NPN8"/>
<dbReference type="RefSeq" id="WP_040992272.1">
    <property type="nucleotide sequence ID" value="NZ_JTKH01000024.1"/>
</dbReference>
<dbReference type="STRING" id="1461322.OJ16_16160"/>
<dbReference type="InterPro" id="IPR021529">
    <property type="entry name" value="DUF2798"/>
</dbReference>
<feature type="transmembrane region" description="Helical" evidence="1">
    <location>
        <begin position="56"/>
        <end position="77"/>
    </location>
</feature>
<dbReference type="EMBL" id="JTKH01000024">
    <property type="protein sequence ID" value="KII76332.1"/>
    <property type="molecule type" value="Genomic_DNA"/>
</dbReference>
<organism evidence="2 3">
    <name type="scientific">Vibrio renipiscarius</name>
    <dbReference type="NCBI Taxonomy" id="1461322"/>
    <lineage>
        <taxon>Bacteria</taxon>
        <taxon>Pseudomonadati</taxon>
        <taxon>Pseudomonadota</taxon>
        <taxon>Gammaproteobacteria</taxon>
        <taxon>Vibrionales</taxon>
        <taxon>Vibrionaceae</taxon>
        <taxon>Vibrio</taxon>
    </lineage>
</organism>
<dbReference type="Proteomes" id="UP000031672">
    <property type="component" value="Unassembled WGS sequence"/>
</dbReference>
<gene>
    <name evidence="2" type="ORF">OJ16_16160</name>
</gene>
<name>A0A0C2NPN8_9VIBR</name>
<evidence type="ECO:0000256" key="1">
    <source>
        <dbReference type="SAM" id="Phobius"/>
    </source>
</evidence>